<dbReference type="PANTHER" id="PTHR33295:SF20">
    <property type="entry name" value="ATPASE"/>
    <property type="match status" value="1"/>
</dbReference>
<reference evidence="3 4" key="1">
    <citation type="submission" date="2020-02" db="EMBL/GenBank/DDBJ databases">
        <title>Characterization of phylogenetic diversity of novel bifidobacterial species isolated in Czech ZOOs.</title>
        <authorList>
            <person name="Lugli G.A."/>
            <person name="Vera N.B."/>
            <person name="Ventura M."/>
        </authorList>
    </citation>
    <scope>NUCLEOTIDE SEQUENCE [LARGE SCALE GENOMIC DNA]</scope>
    <source>
        <strain evidence="3 4">DSM 109963</strain>
    </source>
</reference>
<dbReference type="Proteomes" id="UP000553756">
    <property type="component" value="Unassembled WGS sequence"/>
</dbReference>
<name>A0ABX1SXD6_9BIFI</name>
<dbReference type="Pfam" id="PF13173">
    <property type="entry name" value="AAA_14"/>
    <property type="match status" value="1"/>
</dbReference>
<evidence type="ECO:0000313" key="4">
    <source>
        <dbReference type="Proteomes" id="UP000553756"/>
    </source>
</evidence>
<dbReference type="RefSeq" id="WP_172146136.1">
    <property type="nucleotide sequence ID" value="NZ_JAAIIJ010000021.1"/>
</dbReference>
<evidence type="ECO:0000259" key="1">
    <source>
        <dbReference type="Pfam" id="PF13173"/>
    </source>
</evidence>
<dbReference type="EMBL" id="JAAIIJ010000021">
    <property type="protein sequence ID" value="NMN02508.1"/>
    <property type="molecule type" value="Genomic_DNA"/>
</dbReference>
<organism evidence="3 4">
    <name type="scientific">Bifidobacterium panos</name>
    <dbReference type="NCBI Taxonomy" id="2675321"/>
    <lineage>
        <taxon>Bacteria</taxon>
        <taxon>Bacillati</taxon>
        <taxon>Actinomycetota</taxon>
        <taxon>Actinomycetes</taxon>
        <taxon>Bifidobacteriales</taxon>
        <taxon>Bifidobacteriaceae</taxon>
        <taxon>Bifidobacterium</taxon>
    </lineage>
</organism>
<dbReference type="PANTHER" id="PTHR33295">
    <property type="entry name" value="ATPASE"/>
    <property type="match status" value="1"/>
</dbReference>
<accession>A0ABX1SXD6</accession>
<dbReference type="InterPro" id="IPR041682">
    <property type="entry name" value="AAA_14"/>
</dbReference>
<feature type="domain" description="DUF4143" evidence="2">
    <location>
        <begin position="197"/>
        <end position="343"/>
    </location>
</feature>
<evidence type="ECO:0000313" key="3">
    <source>
        <dbReference type="EMBL" id="NMN02508.1"/>
    </source>
</evidence>
<dbReference type="InterPro" id="IPR025420">
    <property type="entry name" value="DUF4143"/>
</dbReference>
<dbReference type="Pfam" id="PF13635">
    <property type="entry name" value="DUF4143"/>
    <property type="match status" value="1"/>
</dbReference>
<gene>
    <name evidence="3" type="ORF">G1C94_1130</name>
</gene>
<keyword evidence="4" id="KW-1185">Reference proteome</keyword>
<protein>
    <submittedName>
        <fullName evidence="3">ATPase</fullName>
    </submittedName>
</protein>
<dbReference type="SUPFAM" id="SSF52540">
    <property type="entry name" value="P-loop containing nucleoside triphosphate hydrolases"/>
    <property type="match status" value="1"/>
</dbReference>
<feature type="domain" description="AAA" evidence="1">
    <location>
        <begin position="21"/>
        <end position="149"/>
    </location>
</feature>
<sequence length="396" mass="46523">MKLIERNEYLQKLVGVMGTPDIKVITGVRRSGKSKLLEAFRDYVMQNVPNANVIHINFNLAKFEEYKDYHALHDCIEKSFKKGCENFVLIDEVQMCPSFELTINSIHAMELFDIYITGSNAFLLSSDLATLFTGRTHEIRVYPFSFAEFKQYFGLEDNYAAFDRYVKEGGMAGSYLYRDQEAQYDYIRDVFDTLIIRDIRQKYKIRNPGLMDRIVDYLLDNISNQTSARNITDVLARNNEKISHKTVGSYLEYLCNAFAFYRFRRYDIRGKKYLSSNDKYYLSDHAFRYAKLGTKNMDYGRVLENITAMELMRRGYEVYVGVLYNKEIDFVAIRRSEKIYIQVSDNISDEKTFEREVGPLLRIKDAYPKMVIARTRNEAYQYEGIRIVDIADWLSD</sequence>
<proteinExistence type="predicted"/>
<comment type="caution">
    <text evidence="3">The sequence shown here is derived from an EMBL/GenBank/DDBJ whole genome shotgun (WGS) entry which is preliminary data.</text>
</comment>
<dbReference type="InterPro" id="IPR027417">
    <property type="entry name" value="P-loop_NTPase"/>
</dbReference>
<evidence type="ECO:0000259" key="2">
    <source>
        <dbReference type="Pfam" id="PF13635"/>
    </source>
</evidence>